<comment type="subcellular location">
    <subcellularLocation>
        <location evidence="2">Cell membrane</location>
        <topology evidence="2">Multi-pass membrane protein</topology>
    </subcellularLocation>
</comment>
<keyword evidence="3" id="KW-1133">Transmembrane helix</keyword>
<comment type="similarity">
    <text evidence="1 2">Belongs to the BioY family.</text>
</comment>
<dbReference type="PANTHER" id="PTHR34295">
    <property type="entry name" value="BIOTIN TRANSPORTER BIOY"/>
    <property type="match status" value="1"/>
</dbReference>
<feature type="transmembrane region" description="Helical" evidence="3">
    <location>
        <begin position="62"/>
        <end position="86"/>
    </location>
</feature>
<dbReference type="Pfam" id="PF02632">
    <property type="entry name" value="BioY"/>
    <property type="match status" value="1"/>
</dbReference>
<keyword evidence="2" id="KW-0813">Transport</keyword>
<dbReference type="PIRSF" id="PIRSF016661">
    <property type="entry name" value="BioY"/>
    <property type="match status" value="1"/>
</dbReference>
<dbReference type="AlphaFoldDB" id="A0A017HRZ3"/>
<sequence length="215" mass="22419">MAQGITQADWPVLAEIGSDEDGAARLARQAMFVALGIAGLTLAAQVQVPVPPSPVPVNLGTFAVLSIGAAYGPRLGLVTILGYMLLGMLGADVFASSTAENNGLHYMMGASGGYLLGYVLATVLLGTLARRGWDRSVGLMAFAMLLGNVAIYIPGIAWIDHVIAAGAFDPAKYATVWDQTLAWGFTPYLIGDAIKLALAALIFPTVWRLVGTARA</sequence>
<protein>
    <recommendedName>
        <fullName evidence="2">Biotin transporter</fullName>
    </recommendedName>
</protein>
<keyword evidence="2" id="KW-1003">Cell membrane</keyword>
<dbReference type="HOGENOM" id="CLU_077931_2_0_5"/>
<name>A0A017HRZ3_9RHOB</name>
<feature type="transmembrane region" description="Helical" evidence="3">
    <location>
        <begin position="188"/>
        <end position="210"/>
    </location>
</feature>
<proteinExistence type="inferred from homology"/>
<evidence type="ECO:0000256" key="2">
    <source>
        <dbReference type="PIRNR" id="PIRNR016661"/>
    </source>
</evidence>
<dbReference type="RefSeq" id="WP_037279540.1">
    <property type="nucleotide sequence ID" value="NZ_KK088562.1"/>
</dbReference>
<gene>
    <name evidence="4" type="ORF">Rumeso_01329</name>
</gene>
<reference evidence="4 5" key="1">
    <citation type="submission" date="2013-02" db="EMBL/GenBank/DDBJ databases">
        <authorList>
            <person name="Fiebig A."/>
            <person name="Goeker M."/>
            <person name="Klenk H.-P.P."/>
        </authorList>
    </citation>
    <scope>NUCLEOTIDE SEQUENCE [LARGE SCALE GENOMIC DNA]</scope>
    <source>
        <strain evidence="4 5">DSM 19309</strain>
    </source>
</reference>
<dbReference type="Gene3D" id="1.10.1760.20">
    <property type="match status" value="1"/>
</dbReference>
<feature type="transmembrane region" description="Helical" evidence="3">
    <location>
        <begin position="141"/>
        <end position="168"/>
    </location>
</feature>
<dbReference type="InterPro" id="IPR003784">
    <property type="entry name" value="BioY"/>
</dbReference>
<evidence type="ECO:0000313" key="5">
    <source>
        <dbReference type="Proteomes" id="UP000019666"/>
    </source>
</evidence>
<evidence type="ECO:0000313" key="4">
    <source>
        <dbReference type="EMBL" id="EYD77070.1"/>
    </source>
</evidence>
<dbReference type="EMBL" id="AOSK01000036">
    <property type="protein sequence ID" value="EYD77070.1"/>
    <property type="molecule type" value="Genomic_DNA"/>
</dbReference>
<keyword evidence="5" id="KW-1185">Reference proteome</keyword>
<dbReference type="PATRIC" id="fig|442562.3.peg.1318"/>
<dbReference type="OrthoDB" id="9803495at2"/>
<evidence type="ECO:0000256" key="3">
    <source>
        <dbReference type="SAM" id="Phobius"/>
    </source>
</evidence>
<comment type="caution">
    <text evidence="4">The sequence shown here is derived from an EMBL/GenBank/DDBJ whole genome shotgun (WGS) entry which is preliminary data.</text>
</comment>
<dbReference type="STRING" id="442562.Rumeso_01329"/>
<feature type="transmembrane region" description="Helical" evidence="3">
    <location>
        <begin position="106"/>
        <end position="129"/>
    </location>
</feature>
<evidence type="ECO:0000256" key="1">
    <source>
        <dbReference type="ARBA" id="ARBA00010692"/>
    </source>
</evidence>
<keyword evidence="2 3" id="KW-0472">Membrane</keyword>
<dbReference type="GO" id="GO:0005886">
    <property type="term" value="C:plasma membrane"/>
    <property type="evidence" value="ECO:0007669"/>
    <property type="project" value="UniProtKB-SubCell"/>
</dbReference>
<accession>A0A017HRZ3</accession>
<dbReference type="Proteomes" id="UP000019666">
    <property type="component" value="Unassembled WGS sequence"/>
</dbReference>
<dbReference type="PANTHER" id="PTHR34295:SF1">
    <property type="entry name" value="BIOTIN TRANSPORTER BIOY"/>
    <property type="match status" value="1"/>
</dbReference>
<keyword evidence="3" id="KW-0812">Transmembrane</keyword>
<organism evidence="4 5">
    <name type="scientific">Rubellimicrobium mesophilum DSM 19309</name>
    <dbReference type="NCBI Taxonomy" id="442562"/>
    <lineage>
        <taxon>Bacteria</taxon>
        <taxon>Pseudomonadati</taxon>
        <taxon>Pseudomonadota</taxon>
        <taxon>Alphaproteobacteria</taxon>
        <taxon>Rhodobacterales</taxon>
        <taxon>Roseobacteraceae</taxon>
        <taxon>Rubellimicrobium</taxon>
    </lineage>
</organism>
<dbReference type="GO" id="GO:0015225">
    <property type="term" value="F:biotin transmembrane transporter activity"/>
    <property type="evidence" value="ECO:0007669"/>
    <property type="project" value="UniProtKB-UniRule"/>
</dbReference>